<feature type="compositionally biased region" description="Basic residues" evidence="6">
    <location>
        <begin position="406"/>
        <end position="423"/>
    </location>
</feature>
<evidence type="ECO:0000256" key="3">
    <source>
        <dbReference type="ARBA" id="ARBA00022771"/>
    </source>
</evidence>
<name>A0ABY9BXY6_VITVI</name>
<feature type="domain" description="UBP-type" evidence="8">
    <location>
        <begin position="72"/>
        <end position="183"/>
    </location>
</feature>
<evidence type="ECO:0000256" key="4">
    <source>
        <dbReference type="ARBA" id="ARBA00022833"/>
    </source>
</evidence>
<feature type="region of interest" description="Disordered" evidence="6">
    <location>
        <begin position="859"/>
        <end position="902"/>
    </location>
</feature>
<dbReference type="SUPFAM" id="SSF57850">
    <property type="entry name" value="RING/U-box"/>
    <property type="match status" value="1"/>
</dbReference>
<feature type="region of interest" description="Disordered" evidence="6">
    <location>
        <begin position="388"/>
        <end position="425"/>
    </location>
</feature>
<dbReference type="SUPFAM" id="SSF54001">
    <property type="entry name" value="Cysteine proteinases"/>
    <property type="match status" value="2"/>
</dbReference>
<gene>
    <name evidence="9" type="ORF">VitviT2T_007028</name>
</gene>
<keyword evidence="2" id="KW-0479">Metal-binding</keyword>
<dbReference type="Proteomes" id="UP001227230">
    <property type="component" value="Chromosome 5"/>
</dbReference>
<dbReference type="Gene3D" id="3.90.70.10">
    <property type="entry name" value="Cysteine proteinases"/>
    <property type="match status" value="2"/>
</dbReference>
<feature type="compositionally biased region" description="Polar residues" evidence="6">
    <location>
        <begin position="869"/>
        <end position="882"/>
    </location>
</feature>
<dbReference type="EMBL" id="CP126652">
    <property type="protein sequence ID" value="WJZ87661.1"/>
    <property type="molecule type" value="Genomic_DNA"/>
</dbReference>
<dbReference type="PANTHER" id="PTHR24006:SF781">
    <property type="entry name" value="LD34905P"/>
    <property type="match status" value="1"/>
</dbReference>
<keyword evidence="4" id="KW-0862">Zinc</keyword>
<feature type="compositionally biased region" description="Basic residues" evidence="6">
    <location>
        <begin position="87"/>
        <end position="96"/>
    </location>
</feature>
<evidence type="ECO:0000256" key="6">
    <source>
        <dbReference type="SAM" id="MobiDB-lite"/>
    </source>
</evidence>
<feature type="compositionally biased region" description="Basic and acidic residues" evidence="6">
    <location>
        <begin position="793"/>
        <end position="803"/>
    </location>
</feature>
<dbReference type="InterPro" id="IPR028889">
    <property type="entry name" value="USP"/>
</dbReference>
<sequence>MGKKVKKKGRTGHKEKRGSASSLKIVPQQCNPSSETVADGNTVVKGREPCIHFNKGVDLGKISAKFGLPEPIRCEDCREGTIDRRGNRAKGKHGKKGSGSVDSKSESKAIWVCLECGHFACGGVGLPTTPQSHAVRHARLTRHPLVIQFENPHLRWCFPCKMVIPVDKMEANDMLLDIVKLVKGRSVKGPSVDGEDVWYGGGSVKNEKTPDNNLEIIPDNTLSGDLDERDSYVVRGLINIGNTCFFNSIMQNLLAMNNLRDYFLKLDGSIGPLTSAFRKVFDETSSGTGLRNVINPKSVFGCVCAKAPQFRGYQQQDSHELLRCLLDGLCTEELGARKRANSSQEDGISPNEAPTFVDTMFGGQISSTVCCVECGHSSTVYEPFLDLSLPVPTKKPPSRKTQPVSRPKKTKLPPKKAGRVRSKVNKDADSLVALSVQHPSSDGDSSNQIQSSAPVAEKLVSSSGDSAGSDLVSPCAVADVKDSVSKNISTSEEFENKQVFENVTETKAAPSDDFTLLDCSDTFTWLDYLDPGAVLDVHNVASQNKDVSVIQDSGNQDNVQNDVLLQNASEFSSQVYPHKGEPNLKIDSCSANSWEEELPVQIQSSEVLLLPYKEETSTAVEITTGQVGPSVVSGSNEELLDFDGFGGLFDEPEAASGVNLQPLLGDNSFNANEVVGTGFINRNSSESDPDEVDNSNSMVSIDSCLTYFTKPELLSNEHAWHCENCSKILWDQRIKTRTNLPNTISKIQMNGSEGKIQNGPFGLCKDISPDEVKDIDNENVKNDGHNILGGLAPHDRISDDDSKQNGLKLQTSQTVEVNPVVSQCEGGKSKMNYALPELSHSSDTYKTCSQASLSDPASDSCSVHEPNSVGCNTGKQRNSQMLTGELESEEDEDKEMDSESVKVKRDATKRILINKAPPILTIHLKRFSQDARGRYNKLNGHVVFKDSIDLRPFMEPRCVEKGKYEYRLVGVVEHSGSMRMGHYVAYVRGGERRSSGQAKKESGRGVWYYASDASVRETSLDEVLRCEAYILFYEKI</sequence>
<feature type="region of interest" description="Disordered" evidence="6">
    <location>
        <begin position="437"/>
        <end position="469"/>
    </location>
</feature>
<feature type="compositionally biased region" description="Polar residues" evidence="6">
    <location>
        <begin position="437"/>
        <end position="453"/>
    </location>
</feature>
<dbReference type="SMART" id="SM00290">
    <property type="entry name" value="ZnF_UBP"/>
    <property type="match status" value="1"/>
</dbReference>
<dbReference type="PROSITE" id="PS50271">
    <property type="entry name" value="ZF_UBP"/>
    <property type="match status" value="1"/>
</dbReference>
<evidence type="ECO:0000256" key="1">
    <source>
        <dbReference type="ARBA" id="ARBA00009085"/>
    </source>
</evidence>
<dbReference type="InterPro" id="IPR013083">
    <property type="entry name" value="Znf_RING/FYVE/PHD"/>
</dbReference>
<dbReference type="PROSITE" id="PS50235">
    <property type="entry name" value="USP_3"/>
    <property type="match status" value="1"/>
</dbReference>
<evidence type="ECO:0000256" key="2">
    <source>
        <dbReference type="ARBA" id="ARBA00022723"/>
    </source>
</evidence>
<keyword evidence="3 5" id="KW-0863">Zinc-finger</keyword>
<dbReference type="Pfam" id="PF02148">
    <property type="entry name" value="zf-UBP"/>
    <property type="match status" value="1"/>
</dbReference>
<dbReference type="InterPro" id="IPR018200">
    <property type="entry name" value="USP_CS"/>
</dbReference>
<feature type="region of interest" description="Disordered" evidence="6">
    <location>
        <begin position="84"/>
        <end position="103"/>
    </location>
</feature>
<evidence type="ECO:0000259" key="7">
    <source>
        <dbReference type="PROSITE" id="PS50235"/>
    </source>
</evidence>
<evidence type="ECO:0008006" key="11">
    <source>
        <dbReference type="Google" id="ProtNLM"/>
    </source>
</evidence>
<evidence type="ECO:0000313" key="9">
    <source>
        <dbReference type="EMBL" id="WJZ87661.1"/>
    </source>
</evidence>
<feature type="region of interest" description="Disordered" evidence="6">
    <location>
        <begin position="1"/>
        <end position="38"/>
    </location>
</feature>
<dbReference type="PROSITE" id="PS00973">
    <property type="entry name" value="USP_2"/>
    <property type="match status" value="1"/>
</dbReference>
<dbReference type="Gene3D" id="3.30.40.10">
    <property type="entry name" value="Zinc/RING finger domain, C3HC4 (zinc finger)"/>
    <property type="match status" value="1"/>
</dbReference>
<dbReference type="PANTHER" id="PTHR24006">
    <property type="entry name" value="UBIQUITIN CARBOXYL-TERMINAL HYDROLASE"/>
    <property type="match status" value="1"/>
</dbReference>
<proteinExistence type="inferred from homology"/>
<dbReference type="PROSITE" id="PS00972">
    <property type="entry name" value="USP_1"/>
    <property type="match status" value="1"/>
</dbReference>
<dbReference type="InterPro" id="IPR038765">
    <property type="entry name" value="Papain-like_cys_pep_sf"/>
</dbReference>
<keyword evidence="10" id="KW-1185">Reference proteome</keyword>
<dbReference type="InterPro" id="IPR001607">
    <property type="entry name" value="Znf_UBP"/>
</dbReference>
<dbReference type="InterPro" id="IPR001394">
    <property type="entry name" value="Peptidase_C19_UCH"/>
</dbReference>
<dbReference type="Pfam" id="PF00443">
    <property type="entry name" value="UCH"/>
    <property type="match status" value="1"/>
</dbReference>
<feature type="compositionally biased region" description="Acidic residues" evidence="6">
    <location>
        <begin position="886"/>
        <end position="896"/>
    </location>
</feature>
<evidence type="ECO:0000313" key="10">
    <source>
        <dbReference type="Proteomes" id="UP001227230"/>
    </source>
</evidence>
<feature type="region of interest" description="Disordered" evidence="6">
    <location>
        <begin position="775"/>
        <end position="813"/>
    </location>
</feature>
<organism evidence="9 10">
    <name type="scientific">Vitis vinifera</name>
    <name type="common">Grape</name>
    <dbReference type="NCBI Taxonomy" id="29760"/>
    <lineage>
        <taxon>Eukaryota</taxon>
        <taxon>Viridiplantae</taxon>
        <taxon>Streptophyta</taxon>
        <taxon>Embryophyta</taxon>
        <taxon>Tracheophyta</taxon>
        <taxon>Spermatophyta</taxon>
        <taxon>Magnoliopsida</taxon>
        <taxon>eudicotyledons</taxon>
        <taxon>Gunneridae</taxon>
        <taxon>Pentapetalae</taxon>
        <taxon>rosids</taxon>
        <taxon>Vitales</taxon>
        <taxon>Vitaceae</taxon>
        <taxon>Viteae</taxon>
        <taxon>Vitis</taxon>
    </lineage>
</organism>
<reference evidence="9 10" key="1">
    <citation type="journal article" date="2023" name="Hortic Res">
        <title>The complete reference genome for grapevine (Vitis vinifera L.) genetics and breeding.</title>
        <authorList>
            <person name="Shi X."/>
            <person name="Cao S."/>
            <person name="Wang X."/>
            <person name="Huang S."/>
            <person name="Wang Y."/>
            <person name="Liu Z."/>
            <person name="Liu W."/>
            <person name="Leng X."/>
            <person name="Peng Y."/>
            <person name="Wang N."/>
            <person name="Wang Y."/>
            <person name="Ma Z."/>
            <person name="Xu X."/>
            <person name="Zhang F."/>
            <person name="Xue H."/>
            <person name="Zhong H."/>
            <person name="Wang Y."/>
            <person name="Zhang K."/>
            <person name="Velt A."/>
            <person name="Avia K."/>
            <person name="Holtgrawe D."/>
            <person name="Grimplet J."/>
            <person name="Matus J.T."/>
            <person name="Ware D."/>
            <person name="Wu X."/>
            <person name="Wang H."/>
            <person name="Liu C."/>
            <person name="Fang Y."/>
            <person name="Rustenholz C."/>
            <person name="Cheng Z."/>
            <person name="Xiao H."/>
            <person name="Zhou Y."/>
        </authorList>
    </citation>
    <scope>NUCLEOTIDE SEQUENCE [LARGE SCALE GENOMIC DNA]</scope>
    <source>
        <strain evidence="10">cv. Pinot noir / PN40024</strain>
        <tissue evidence="9">Leaf</tissue>
    </source>
</reference>
<accession>A0ABY9BXY6</accession>
<evidence type="ECO:0000256" key="5">
    <source>
        <dbReference type="PROSITE-ProRule" id="PRU00502"/>
    </source>
</evidence>
<feature type="compositionally biased region" description="Polar residues" evidence="6">
    <location>
        <begin position="804"/>
        <end position="813"/>
    </location>
</feature>
<comment type="similarity">
    <text evidence="1">Belongs to the peptidase C19 family.</text>
</comment>
<dbReference type="InterPro" id="IPR050164">
    <property type="entry name" value="Peptidase_C19"/>
</dbReference>
<evidence type="ECO:0000259" key="8">
    <source>
        <dbReference type="PROSITE" id="PS50271"/>
    </source>
</evidence>
<feature type="domain" description="USP" evidence="7">
    <location>
        <begin position="235"/>
        <end position="1036"/>
    </location>
</feature>
<feature type="compositionally biased region" description="Basic and acidic residues" evidence="6">
    <location>
        <begin position="775"/>
        <end position="784"/>
    </location>
</feature>
<feature type="compositionally biased region" description="Basic residues" evidence="6">
    <location>
        <begin position="1"/>
        <end position="16"/>
    </location>
</feature>
<protein>
    <recommendedName>
        <fullName evidence="11">Ubiquitinyl hydrolase 1</fullName>
    </recommendedName>
</protein>